<feature type="chain" id="PRO_5009133398" description="Thioredoxin domain-containing protein" evidence="10">
    <location>
        <begin position="26"/>
        <end position="374"/>
    </location>
</feature>
<evidence type="ECO:0000256" key="4">
    <source>
        <dbReference type="ARBA" id="ARBA00022692"/>
    </source>
</evidence>
<evidence type="ECO:0000256" key="7">
    <source>
        <dbReference type="ARBA" id="ARBA00022989"/>
    </source>
</evidence>
<dbReference type="InterPro" id="IPR021149">
    <property type="entry name" value="OligosaccharylTrfase_OST3/OST6"/>
</dbReference>
<feature type="transmembrane region" description="Helical" evidence="9">
    <location>
        <begin position="338"/>
        <end position="361"/>
    </location>
</feature>
<dbReference type="Pfam" id="PF04756">
    <property type="entry name" value="OST3_OST6"/>
    <property type="match status" value="1"/>
</dbReference>
<evidence type="ECO:0000256" key="9">
    <source>
        <dbReference type="SAM" id="Phobius"/>
    </source>
</evidence>
<dbReference type="OrthoDB" id="67566at2759"/>
<feature type="transmembrane region" description="Helical" evidence="9">
    <location>
        <begin position="260"/>
        <end position="279"/>
    </location>
</feature>
<comment type="function">
    <text evidence="1">Subunit of the oligosaccharyl transferase (OST) complex that catalyzes the initial transfer of a defined glycan (Glc(3)Man(9)GlcNAc(2) in eukaryotes) from the lipid carrier dolichol-pyrophosphate to an asparagine residue within an Asn-X-Ser/Thr consensus motif in nascent polypeptide chains, the first step in protein N-glycosylation. N-glycosylation occurs cotranslationally and the complex associates with the Sec61 complex at the channel-forming translocon complex that mediates protein translocation across the endoplasmic reticulum (ER). All subunits are required for a maximal enzyme activity.</text>
</comment>
<evidence type="ECO:0000256" key="2">
    <source>
        <dbReference type="ARBA" id="ARBA00004477"/>
    </source>
</evidence>
<gene>
    <name evidence="11" type="ORF">PICMEDRAFT_73550</name>
</gene>
<keyword evidence="7 9" id="KW-1133">Transmembrane helix</keyword>
<evidence type="ECO:0000256" key="8">
    <source>
        <dbReference type="ARBA" id="ARBA00023136"/>
    </source>
</evidence>
<feature type="transmembrane region" description="Helical" evidence="9">
    <location>
        <begin position="308"/>
        <end position="326"/>
    </location>
</feature>
<dbReference type="GO" id="GO:0018279">
    <property type="term" value="P:protein N-linked glycosylation via asparagine"/>
    <property type="evidence" value="ECO:0007669"/>
    <property type="project" value="TreeGrafter"/>
</dbReference>
<dbReference type="RefSeq" id="XP_019017187.1">
    <property type="nucleotide sequence ID" value="XM_019164511.1"/>
</dbReference>
<evidence type="ECO:0000313" key="11">
    <source>
        <dbReference type="EMBL" id="ODQ46074.1"/>
    </source>
</evidence>
<keyword evidence="12" id="KW-1185">Reference proteome</keyword>
<dbReference type="EMBL" id="KV454004">
    <property type="protein sequence ID" value="ODQ46074.1"/>
    <property type="molecule type" value="Genomic_DNA"/>
</dbReference>
<evidence type="ECO:0000256" key="5">
    <source>
        <dbReference type="ARBA" id="ARBA00022729"/>
    </source>
</evidence>
<evidence type="ECO:0000256" key="6">
    <source>
        <dbReference type="ARBA" id="ARBA00022824"/>
    </source>
</evidence>
<dbReference type="AlphaFoldDB" id="A0A1E3NIV5"/>
<evidence type="ECO:0000313" key="12">
    <source>
        <dbReference type="Proteomes" id="UP000094455"/>
    </source>
</evidence>
<keyword evidence="5 10" id="KW-0732">Signal</keyword>
<dbReference type="Gene3D" id="3.40.30.10">
    <property type="entry name" value="Glutaredoxin"/>
    <property type="match status" value="1"/>
</dbReference>
<sequence>MKIANLVLQITSLLLLALCPHAVDAALSVDKLKKSVSDSNPIYNVPQGQLKDVVTGLKPYGMVLLVTTANPRFGCDLCGQFEPVYAQIIRAVYQKYPALKDEAFFLRVEAADHLEYLKELGVTSVPRVWGFPNSMGVLGEEKFNKVKSLLEEQKQALANNGVFIEPEWYDLKQAGMEHFVFELTKGDNWEAVIGKFAEFLGNTLHVDVNAALVEGVKKSKIDWFVTAQWFVYFLVGVKVLQRIRQNSAEGVRFWADRRLYAYLSIVLIFICVSGFNFTMQRGSPFVSQKDGKVLWIAPTSTTQFGSEIIIGVLLHVAFMCVVVFLIDGTRLVQGAYKSMALVAASMLLAYVLMLGANIYAIKSPGYPLNYVKLL</sequence>
<evidence type="ECO:0000256" key="3">
    <source>
        <dbReference type="ARBA" id="ARBA00009561"/>
    </source>
</evidence>
<keyword evidence="4 9" id="KW-0812">Transmembrane</keyword>
<evidence type="ECO:0000256" key="10">
    <source>
        <dbReference type="SAM" id="SignalP"/>
    </source>
</evidence>
<feature type="signal peptide" evidence="10">
    <location>
        <begin position="1"/>
        <end position="25"/>
    </location>
</feature>
<feature type="transmembrane region" description="Helical" evidence="9">
    <location>
        <begin position="223"/>
        <end position="240"/>
    </location>
</feature>
<comment type="similarity">
    <text evidence="3">Belongs to the OST3/OST6 family.</text>
</comment>
<name>A0A1E3NIV5_9ASCO</name>
<proteinExistence type="inferred from homology"/>
<dbReference type="STRING" id="763406.A0A1E3NIV5"/>
<dbReference type="PANTHER" id="PTHR12692">
    <property type="entry name" value="DOLICHYL-DIPHOSPHOOLIGOSACCHARIDE--PROTEIN GLYCOSYLTRANSFERASE-RELATED"/>
    <property type="match status" value="1"/>
</dbReference>
<organism evidence="11 12">
    <name type="scientific">Pichia membranifaciens NRRL Y-2026</name>
    <dbReference type="NCBI Taxonomy" id="763406"/>
    <lineage>
        <taxon>Eukaryota</taxon>
        <taxon>Fungi</taxon>
        <taxon>Dikarya</taxon>
        <taxon>Ascomycota</taxon>
        <taxon>Saccharomycotina</taxon>
        <taxon>Pichiomycetes</taxon>
        <taxon>Pichiales</taxon>
        <taxon>Pichiaceae</taxon>
        <taxon>Pichia</taxon>
    </lineage>
</organism>
<protein>
    <recommendedName>
        <fullName evidence="13">Thioredoxin domain-containing protein</fullName>
    </recommendedName>
</protein>
<dbReference type="GO" id="GO:0008250">
    <property type="term" value="C:oligosaccharyltransferase complex"/>
    <property type="evidence" value="ECO:0007669"/>
    <property type="project" value="TreeGrafter"/>
</dbReference>
<dbReference type="PANTHER" id="PTHR12692:SF0">
    <property type="entry name" value="GH11935P"/>
    <property type="match status" value="1"/>
</dbReference>
<evidence type="ECO:0000256" key="1">
    <source>
        <dbReference type="ARBA" id="ARBA00002791"/>
    </source>
</evidence>
<keyword evidence="8 9" id="KW-0472">Membrane</keyword>
<dbReference type="Proteomes" id="UP000094455">
    <property type="component" value="Unassembled WGS sequence"/>
</dbReference>
<keyword evidence="6" id="KW-0256">Endoplasmic reticulum</keyword>
<reference evidence="11 12" key="1">
    <citation type="journal article" date="2016" name="Proc. Natl. Acad. Sci. U.S.A.">
        <title>Comparative genomics of biotechnologically important yeasts.</title>
        <authorList>
            <person name="Riley R."/>
            <person name="Haridas S."/>
            <person name="Wolfe K.H."/>
            <person name="Lopes M.R."/>
            <person name="Hittinger C.T."/>
            <person name="Goeker M."/>
            <person name="Salamov A.A."/>
            <person name="Wisecaver J.H."/>
            <person name="Long T.M."/>
            <person name="Calvey C.H."/>
            <person name="Aerts A.L."/>
            <person name="Barry K.W."/>
            <person name="Choi C."/>
            <person name="Clum A."/>
            <person name="Coughlan A.Y."/>
            <person name="Deshpande S."/>
            <person name="Douglass A.P."/>
            <person name="Hanson S.J."/>
            <person name="Klenk H.-P."/>
            <person name="LaButti K.M."/>
            <person name="Lapidus A."/>
            <person name="Lindquist E.A."/>
            <person name="Lipzen A.M."/>
            <person name="Meier-Kolthoff J.P."/>
            <person name="Ohm R.A."/>
            <person name="Otillar R.P."/>
            <person name="Pangilinan J.L."/>
            <person name="Peng Y."/>
            <person name="Rokas A."/>
            <person name="Rosa C.A."/>
            <person name="Scheuner C."/>
            <person name="Sibirny A.A."/>
            <person name="Slot J.C."/>
            <person name="Stielow J.B."/>
            <person name="Sun H."/>
            <person name="Kurtzman C.P."/>
            <person name="Blackwell M."/>
            <person name="Grigoriev I.V."/>
            <person name="Jeffries T.W."/>
        </authorList>
    </citation>
    <scope>NUCLEOTIDE SEQUENCE [LARGE SCALE GENOMIC DNA]</scope>
    <source>
        <strain evidence="11 12">NRRL Y-2026</strain>
    </source>
</reference>
<evidence type="ECO:0008006" key="13">
    <source>
        <dbReference type="Google" id="ProtNLM"/>
    </source>
</evidence>
<comment type="subcellular location">
    <subcellularLocation>
        <location evidence="2">Endoplasmic reticulum membrane</location>
        <topology evidence="2">Multi-pass membrane protein</topology>
    </subcellularLocation>
</comment>
<accession>A0A1E3NIV5</accession>
<dbReference type="GeneID" id="30181198"/>